<dbReference type="AlphaFoldDB" id="A0A2S6II43"/>
<comment type="caution">
    <text evidence="3">The sequence shown here is derived from an EMBL/GenBank/DDBJ whole genome shotgun (WGS) entry which is preliminary data.</text>
</comment>
<evidence type="ECO:0000313" key="3">
    <source>
        <dbReference type="EMBL" id="PPK93887.1"/>
    </source>
</evidence>
<dbReference type="RefSeq" id="WP_211291121.1">
    <property type="nucleotide sequence ID" value="NZ_PTJD01000009.1"/>
</dbReference>
<feature type="domain" description="Proline dehydrogenase" evidence="2">
    <location>
        <begin position="55"/>
        <end position="290"/>
    </location>
</feature>
<evidence type="ECO:0000256" key="1">
    <source>
        <dbReference type="ARBA" id="ARBA00023002"/>
    </source>
</evidence>
<dbReference type="Pfam" id="PF01619">
    <property type="entry name" value="Pro_dh"/>
    <property type="match status" value="1"/>
</dbReference>
<proteinExistence type="predicted"/>
<keyword evidence="1" id="KW-0560">Oxidoreductase</keyword>
<protein>
    <submittedName>
        <fullName evidence="3">Proline dehydrogenase</fullName>
    </submittedName>
</protein>
<sequence length="317" mass="33559">MDGVTTAAESEAAEVLRRMALDEGLAARVLADPALAAVARRIARRYVAGESLPEALDRAQAIAARGHGVSLEFVGESIRDEQVAEEATRTFLDVAAGIGARGLPGSVSFDLSHVGLVIDPELGHRNAVRIAEAAAAAGAELMISAEGSGRTDLVLDTYERLASSHPHVGVTLQARLHRTPGDLRRVLALPGRVRLVKGAFSEPEEVALTRGSTALRGAYLEMAAELVRSGHPVSVATHDGELLAALEERCGDALGGGHVLFEMLLGLGGDSLDRLRGKGYRTSEYVVFGTQWWLYVLNRMAEEPGRVFTALADAAGR</sequence>
<dbReference type="GO" id="GO:0004657">
    <property type="term" value="F:proline dehydrogenase activity"/>
    <property type="evidence" value="ECO:0007669"/>
    <property type="project" value="UniProtKB-ARBA"/>
</dbReference>
<dbReference type="GO" id="GO:0006562">
    <property type="term" value="P:L-proline catabolic process"/>
    <property type="evidence" value="ECO:0007669"/>
    <property type="project" value="UniProtKB-ARBA"/>
</dbReference>
<dbReference type="InterPro" id="IPR029041">
    <property type="entry name" value="FAD-linked_oxidoreductase-like"/>
</dbReference>
<name>A0A2S6II43_9ACTN</name>
<evidence type="ECO:0000313" key="4">
    <source>
        <dbReference type="Proteomes" id="UP000239485"/>
    </source>
</evidence>
<organism evidence="3 4">
    <name type="scientific">Kineococcus xinjiangensis</name>
    <dbReference type="NCBI Taxonomy" id="512762"/>
    <lineage>
        <taxon>Bacteria</taxon>
        <taxon>Bacillati</taxon>
        <taxon>Actinomycetota</taxon>
        <taxon>Actinomycetes</taxon>
        <taxon>Kineosporiales</taxon>
        <taxon>Kineosporiaceae</taxon>
        <taxon>Kineococcus</taxon>
    </lineage>
</organism>
<dbReference type="EMBL" id="PTJD01000009">
    <property type="protein sequence ID" value="PPK93887.1"/>
    <property type="molecule type" value="Genomic_DNA"/>
</dbReference>
<evidence type="ECO:0000259" key="2">
    <source>
        <dbReference type="Pfam" id="PF01619"/>
    </source>
</evidence>
<dbReference type="Proteomes" id="UP000239485">
    <property type="component" value="Unassembled WGS sequence"/>
</dbReference>
<dbReference type="InterPro" id="IPR002872">
    <property type="entry name" value="Proline_DH_dom"/>
</dbReference>
<keyword evidence="4" id="KW-1185">Reference proteome</keyword>
<gene>
    <name evidence="3" type="ORF">CLV92_109165</name>
</gene>
<accession>A0A2S6II43</accession>
<dbReference type="SUPFAM" id="SSF51730">
    <property type="entry name" value="FAD-linked oxidoreductase"/>
    <property type="match status" value="1"/>
</dbReference>
<reference evidence="3 4" key="1">
    <citation type="submission" date="2018-02" db="EMBL/GenBank/DDBJ databases">
        <title>Genomic Encyclopedia of Archaeal and Bacterial Type Strains, Phase II (KMG-II): from individual species to whole genera.</title>
        <authorList>
            <person name="Goeker M."/>
        </authorList>
    </citation>
    <scope>NUCLEOTIDE SEQUENCE [LARGE SCALE GENOMIC DNA]</scope>
    <source>
        <strain evidence="3 4">DSM 22857</strain>
    </source>
</reference>
<dbReference type="Gene3D" id="3.20.20.220">
    <property type="match status" value="1"/>
</dbReference>